<evidence type="ECO:0000256" key="2">
    <source>
        <dbReference type="ARBA" id="ARBA00011123"/>
    </source>
</evidence>
<evidence type="ECO:0000256" key="1">
    <source>
        <dbReference type="ARBA" id="ARBA00005306"/>
    </source>
</evidence>
<dbReference type="EMBL" id="AP012303">
    <property type="protein sequence ID" value="BAL21812.1"/>
    <property type="molecule type" value="Genomic_DNA"/>
</dbReference>
<dbReference type="Gene3D" id="1.10.10.410">
    <property type="match status" value="1"/>
</dbReference>
<evidence type="ECO:0000256" key="4">
    <source>
        <dbReference type="ARBA" id="ARBA00022741"/>
    </source>
</evidence>
<gene>
    <name evidence="10 12" type="primary">gatB</name>
    <name evidence="12" type="ORF">MPNA2380</name>
</gene>
<dbReference type="Pfam" id="PF02934">
    <property type="entry name" value="GatB_N"/>
    <property type="match status" value="1"/>
</dbReference>
<dbReference type="Pfam" id="PF02637">
    <property type="entry name" value="GatB_Yqey"/>
    <property type="match status" value="1"/>
</dbReference>
<dbReference type="AlphaFoldDB" id="A0AB33HME7"/>
<dbReference type="NCBIfam" id="TIGR00133">
    <property type="entry name" value="gatB"/>
    <property type="match status" value="1"/>
</dbReference>
<evidence type="ECO:0000256" key="3">
    <source>
        <dbReference type="ARBA" id="ARBA00022598"/>
    </source>
</evidence>
<dbReference type="InterPro" id="IPR003789">
    <property type="entry name" value="Asn/Gln_tRNA_amidoTrase-B-like"/>
</dbReference>
<dbReference type="Proteomes" id="UP000007105">
    <property type="component" value="Chromosome"/>
</dbReference>
<evidence type="ECO:0000256" key="6">
    <source>
        <dbReference type="ARBA" id="ARBA00022917"/>
    </source>
</evidence>
<evidence type="ECO:0000256" key="10">
    <source>
        <dbReference type="HAMAP-Rule" id="MF_00121"/>
    </source>
</evidence>
<sequence>MMINFEAIIGIEVHVVLNTATKMFSPAPNQAQNATPNQFINAIDLGLPGTMPQVNEQAVQKALILADALNMQRVQPVLVFDRKHYFYQDLPKGFQITQQNFPIAQNGYVEIVENNKAQRIIIERFHLEEDTAKQHFVDGQILLDFNRCGAPLIEVVTAPVIKSAKQSKAYLQKLRQILIVNNISNAKLEDGSMRSDCNVSVRLKGQTAFGTKVEIKNINSLNNVEKAIDLEIARQVKALIKGEPVQQVTLTYDDKTNTNVFMRKKDNSVDYRYFIEPNIMSSNIDELLQKPNKAFNLTEFFTKLKEAGVNEQLNQLVVDDLTLFNAYTKINSVINSPQDTIRWLCIELMGQLNKLQKPLKDKTIDHLIILIQMVQKGTVNQKQAKQLIELMLDNGQDPQSLAKLHNLEQITDEKQLTQIIQQIFKENEGEILKNLDRVERIQKLIIGQVMQRTHNRANPQQVFIIVEKLLHDFSERAS</sequence>
<evidence type="ECO:0000256" key="9">
    <source>
        <dbReference type="ARBA" id="ARBA00047913"/>
    </source>
</evidence>
<evidence type="ECO:0000256" key="5">
    <source>
        <dbReference type="ARBA" id="ARBA00022840"/>
    </source>
</evidence>
<dbReference type="InterPro" id="IPR018027">
    <property type="entry name" value="Asn/Gln_amidotransferase"/>
</dbReference>
<proteinExistence type="inferred from homology"/>
<dbReference type="GO" id="GO:0005524">
    <property type="term" value="F:ATP binding"/>
    <property type="evidence" value="ECO:0007669"/>
    <property type="project" value="UniProtKB-KW"/>
</dbReference>
<dbReference type="SMART" id="SM00845">
    <property type="entry name" value="GatB_Yqey"/>
    <property type="match status" value="1"/>
</dbReference>
<evidence type="ECO:0000256" key="8">
    <source>
        <dbReference type="ARBA" id="ARBA00047380"/>
    </source>
</evidence>
<dbReference type="GO" id="GO:0070681">
    <property type="term" value="P:glutaminyl-tRNAGln biosynthesis via transamidation"/>
    <property type="evidence" value="ECO:0007669"/>
    <property type="project" value="TreeGrafter"/>
</dbReference>
<keyword evidence="4 10" id="KW-0547">Nucleotide-binding</keyword>
<accession>A0AB33HME7</accession>
<dbReference type="InterPro" id="IPR006075">
    <property type="entry name" value="Asn/Gln-tRNA_Trfase_suB/E_cat"/>
</dbReference>
<dbReference type="PROSITE" id="PS01234">
    <property type="entry name" value="GATB"/>
    <property type="match status" value="1"/>
</dbReference>
<comment type="catalytic activity">
    <reaction evidence="8 10">
        <text>L-aspartyl-tRNA(Asn) + L-glutamine + ATP + H2O = L-asparaginyl-tRNA(Asn) + L-glutamate + ADP + phosphate + 2 H(+)</text>
        <dbReference type="Rhea" id="RHEA:14513"/>
        <dbReference type="Rhea" id="RHEA-COMP:9674"/>
        <dbReference type="Rhea" id="RHEA-COMP:9677"/>
        <dbReference type="ChEBI" id="CHEBI:15377"/>
        <dbReference type="ChEBI" id="CHEBI:15378"/>
        <dbReference type="ChEBI" id="CHEBI:29985"/>
        <dbReference type="ChEBI" id="CHEBI:30616"/>
        <dbReference type="ChEBI" id="CHEBI:43474"/>
        <dbReference type="ChEBI" id="CHEBI:58359"/>
        <dbReference type="ChEBI" id="CHEBI:78515"/>
        <dbReference type="ChEBI" id="CHEBI:78516"/>
        <dbReference type="ChEBI" id="CHEBI:456216"/>
    </reaction>
</comment>
<evidence type="ECO:0000313" key="13">
    <source>
        <dbReference type="Proteomes" id="UP000007105"/>
    </source>
</evidence>
<keyword evidence="5 10" id="KW-0067">ATP-binding</keyword>
<dbReference type="GO" id="GO:0006412">
    <property type="term" value="P:translation"/>
    <property type="evidence" value="ECO:0007669"/>
    <property type="project" value="UniProtKB-UniRule"/>
</dbReference>
<dbReference type="InterPro" id="IPR017958">
    <property type="entry name" value="Gln-tRNA_amidoTrfase_suB_CS"/>
</dbReference>
<comment type="catalytic activity">
    <reaction evidence="9 10">
        <text>L-glutamyl-tRNA(Gln) + L-glutamine + ATP + H2O = L-glutaminyl-tRNA(Gln) + L-glutamate + ADP + phosphate + H(+)</text>
        <dbReference type="Rhea" id="RHEA:17521"/>
        <dbReference type="Rhea" id="RHEA-COMP:9681"/>
        <dbReference type="Rhea" id="RHEA-COMP:9684"/>
        <dbReference type="ChEBI" id="CHEBI:15377"/>
        <dbReference type="ChEBI" id="CHEBI:15378"/>
        <dbReference type="ChEBI" id="CHEBI:29985"/>
        <dbReference type="ChEBI" id="CHEBI:30616"/>
        <dbReference type="ChEBI" id="CHEBI:43474"/>
        <dbReference type="ChEBI" id="CHEBI:58359"/>
        <dbReference type="ChEBI" id="CHEBI:78520"/>
        <dbReference type="ChEBI" id="CHEBI:78521"/>
        <dbReference type="ChEBI" id="CHEBI:456216"/>
    </reaction>
</comment>
<comment type="function">
    <text evidence="7 10">Allows the formation of correctly charged Asn-tRNA(Asn) or Gln-tRNA(Gln) through the transamidation of misacylated Asp-tRNA(Asn) or Glu-tRNA(Gln) in organisms which lack either or both of asparaginyl-tRNA or glutaminyl-tRNA synthetases. The reaction takes place in the presence of glutamine and ATP through an activated phospho-Asp-tRNA(Asn) or phospho-Glu-tRNA(Gln).</text>
</comment>
<dbReference type="InterPro" id="IPR023168">
    <property type="entry name" value="GatB_Yqey_C_2"/>
</dbReference>
<dbReference type="PANTHER" id="PTHR11659">
    <property type="entry name" value="GLUTAMYL-TRNA GLN AMIDOTRANSFERASE SUBUNIT B MITOCHONDRIAL AND PROKARYOTIC PET112-RELATED"/>
    <property type="match status" value="1"/>
</dbReference>
<evidence type="ECO:0000256" key="7">
    <source>
        <dbReference type="ARBA" id="ARBA00024799"/>
    </source>
</evidence>
<dbReference type="PANTHER" id="PTHR11659:SF0">
    <property type="entry name" value="GLUTAMYL-TRNA(GLN) AMIDOTRANSFERASE SUBUNIT B, MITOCHONDRIAL"/>
    <property type="match status" value="1"/>
</dbReference>
<dbReference type="InterPro" id="IPR017959">
    <property type="entry name" value="Asn/Gln-tRNA_amidoTrfase_suB/E"/>
</dbReference>
<dbReference type="HAMAP" id="MF_00121">
    <property type="entry name" value="GatB"/>
    <property type="match status" value="1"/>
</dbReference>
<dbReference type="NCBIfam" id="NF004012">
    <property type="entry name" value="PRK05477.1-2"/>
    <property type="match status" value="1"/>
</dbReference>
<dbReference type="InterPro" id="IPR014746">
    <property type="entry name" value="Gln_synth/guanido_kin_cat_dom"/>
</dbReference>
<dbReference type="SUPFAM" id="SSF55931">
    <property type="entry name" value="Glutamine synthetase/guanido kinase"/>
    <property type="match status" value="1"/>
</dbReference>
<dbReference type="GO" id="GO:0050567">
    <property type="term" value="F:glutaminyl-tRNA synthase (glutamine-hydrolyzing) activity"/>
    <property type="evidence" value="ECO:0007669"/>
    <property type="project" value="UniProtKB-UniRule"/>
</dbReference>
<keyword evidence="6 10" id="KW-0648">Protein biosynthesis</keyword>
<reference evidence="13" key="1">
    <citation type="journal article" date="2012" name="J. Bacteriol.">
        <title>Complete genome sequence of Mycoplasma pneumoniae type 2a strain 309, isolated in Japan.</title>
        <authorList>
            <person name="Kenri T."/>
            <person name="Horino A."/>
            <person name="Matsui M."/>
            <person name="Sasaki Y."/>
            <person name="Suzuki S."/>
            <person name="Narita M."/>
            <person name="Ohya H."/>
            <person name="Okazaki N."/>
            <person name="Shibayama K."/>
        </authorList>
    </citation>
    <scope>NUCLEOTIDE SEQUENCE [LARGE SCALE GENOMIC DNA]</scope>
    <source>
        <strain evidence="13">309</strain>
    </source>
</reference>
<keyword evidence="3 10" id="KW-0436">Ligase</keyword>
<protein>
    <recommendedName>
        <fullName evidence="10">Aspartyl/glutamyl-tRNA(Asn/Gln) amidotransferase subunit B</fullName>
        <shortName evidence="10">Asp/Glu-ADT subunit B</shortName>
        <ecNumber evidence="10">6.3.5.-</ecNumber>
    </recommendedName>
</protein>
<dbReference type="KEGG" id="mpm:MPNA2380"/>
<organism evidence="12 13">
    <name type="scientific">Mycoplasmoides pneumoniae 309</name>
    <dbReference type="NCBI Taxonomy" id="1112856"/>
    <lineage>
        <taxon>Bacteria</taxon>
        <taxon>Bacillati</taxon>
        <taxon>Mycoplasmatota</taxon>
        <taxon>Mycoplasmoidales</taxon>
        <taxon>Mycoplasmoidaceae</taxon>
        <taxon>Mycoplasmoides</taxon>
    </lineage>
</organism>
<comment type="subunit">
    <text evidence="2 10">Heterotrimer of A, B and C subunits.</text>
</comment>
<dbReference type="SUPFAM" id="SSF89095">
    <property type="entry name" value="GatB/YqeY motif"/>
    <property type="match status" value="1"/>
</dbReference>
<comment type="similarity">
    <text evidence="1 10">Belongs to the GatB/GatE family. GatB subfamily.</text>
</comment>
<evidence type="ECO:0000313" key="12">
    <source>
        <dbReference type="EMBL" id="BAL21812.1"/>
    </source>
</evidence>
<feature type="domain" description="Asn/Gln amidotransferase" evidence="11">
    <location>
        <begin position="325"/>
        <end position="470"/>
    </location>
</feature>
<evidence type="ECO:0000259" key="11">
    <source>
        <dbReference type="SMART" id="SM00845"/>
    </source>
</evidence>
<name>A0AB33HME7_MYCPM</name>
<dbReference type="InterPro" id="IPR004413">
    <property type="entry name" value="GatB"/>
</dbReference>
<dbReference type="EC" id="6.3.5.-" evidence="10"/>